<comment type="caution">
    <text evidence="1">The sequence shown here is derived from an EMBL/GenBank/DDBJ whole genome shotgun (WGS) entry which is preliminary data.</text>
</comment>
<dbReference type="Proteomes" id="UP000658754">
    <property type="component" value="Unassembled WGS sequence"/>
</dbReference>
<dbReference type="EMBL" id="BMKV01000001">
    <property type="protein sequence ID" value="GGI70529.1"/>
    <property type="molecule type" value="Genomic_DNA"/>
</dbReference>
<evidence type="ECO:0000313" key="2">
    <source>
        <dbReference type="Proteomes" id="UP000658754"/>
    </source>
</evidence>
<accession>A0ABQ2C9P6</accession>
<protein>
    <recommendedName>
        <fullName evidence="3">Ester cyclase</fullName>
    </recommendedName>
</protein>
<dbReference type="RefSeq" id="WP_188727311.1">
    <property type="nucleotide sequence ID" value="NZ_BMKV01000001.1"/>
</dbReference>
<keyword evidence="2" id="KW-1185">Reference proteome</keyword>
<evidence type="ECO:0000313" key="1">
    <source>
        <dbReference type="EMBL" id="GGI70529.1"/>
    </source>
</evidence>
<dbReference type="SUPFAM" id="SSF54427">
    <property type="entry name" value="NTF2-like"/>
    <property type="match status" value="1"/>
</dbReference>
<sequence>MSASNFAKAVEAVNAHDPKGFAATYAADAVVHDPLYPQPLKGRDAVEQDMVELLRAFPDARFSLGPLLQDGAMFAAEFTLRGTHQGPLASQEGEIPATGRTIENNGAVFSKFNADGEVAEEHRYYDVAGLLAQLGPTPGA</sequence>
<dbReference type="PANTHER" id="PTHR38436">
    <property type="entry name" value="POLYKETIDE CYCLASE SNOAL-LIKE DOMAIN"/>
    <property type="match status" value="1"/>
</dbReference>
<name>A0ABQ2C9P6_9MICC</name>
<dbReference type="InterPro" id="IPR032710">
    <property type="entry name" value="NTF2-like_dom_sf"/>
</dbReference>
<dbReference type="Pfam" id="PF07366">
    <property type="entry name" value="SnoaL"/>
    <property type="match status" value="1"/>
</dbReference>
<proteinExistence type="predicted"/>
<reference evidence="2" key="1">
    <citation type="journal article" date="2019" name="Int. J. Syst. Evol. Microbiol.">
        <title>The Global Catalogue of Microorganisms (GCM) 10K type strain sequencing project: providing services to taxonomists for standard genome sequencing and annotation.</title>
        <authorList>
            <consortium name="The Broad Institute Genomics Platform"/>
            <consortium name="The Broad Institute Genome Sequencing Center for Infectious Disease"/>
            <person name="Wu L."/>
            <person name="Ma J."/>
        </authorList>
    </citation>
    <scope>NUCLEOTIDE SEQUENCE [LARGE SCALE GENOMIC DNA]</scope>
    <source>
        <strain evidence="2">CGMCC 1.3601</strain>
    </source>
</reference>
<organism evidence="1 2">
    <name type="scientific">Pseudarthrobacter scleromae</name>
    <dbReference type="NCBI Taxonomy" id="158897"/>
    <lineage>
        <taxon>Bacteria</taxon>
        <taxon>Bacillati</taxon>
        <taxon>Actinomycetota</taxon>
        <taxon>Actinomycetes</taxon>
        <taxon>Micrococcales</taxon>
        <taxon>Micrococcaceae</taxon>
        <taxon>Pseudarthrobacter</taxon>
    </lineage>
</organism>
<dbReference type="Gene3D" id="3.10.450.50">
    <property type="match status" value="1"/>
</dbReference>
<evidence type="ECO:0008006" key="3">
    <source>
        <dbReference type="Google" id="ProtNLM"/>
    </source>
</evidence>
<dbReference type="PANTHER" id="PTHR38436:SF1">
    <property type="entry name" value="ESTER CYCLASE"/>
    <property type="match status" value="1"/>
</dbReference>
<gene>
    <name evidence="1" type="ORF">GCM10007175_04070</name>
</gene>
<dbReference type="InterPro" id="IPR009959">
    <property type="entry name" value="Cyclase_SnoaL-like"/>
</dbReference>